<dbReference type="OrthoDB" id="6771932at2759"/>
<dbReference type="EMBL" id="AVOT02003722">
    <property type="protein sequence ID" value="MBW0474397.1"/>
    <property type="molecule type" value="Genomic_DNA"/>
</dbReference>
<dbReference type="PANTHER" id="PTHR24559:SF451">
    <property type="entry name" value="REVERSE TRANSCRIPTASE"/>
    <property type="match status" value="1"/>
</dbReference>
<dbReference type="Gene3D" id="3.10.10.10">
    <property type="entry name" value="HIV Type 1 Reverse Transcriptase, subunit A, domain 1"/>
    <property type="match status" value="1"/>
</dbReference>
<evidence type="ECO:0008006" key="3">
    <source>
        <dbReference type="Google" id="ProtNLM"/>
    </source>
</evidence>
<protein>
    <recommendedName>
        <fullName evidence="3">Reverse transcriptase domain-containing protein</fullName>
    </recommendedName>
</protein>
<comment type="caution">
    <text evidence="1">The sequence shown here is derived from an EMBL/GenBank/DDBJ whole genome shotgun (WGS) entry which is preliminary data.</text>
</comment>
<evidence type="ECO:0000313" key="1">
    <source>
        <dbReference type="EMBL" id="MBW0474397.1"/>
    </source>
</evidence>
<dbReference type="InterPro" id="IPR043128">
    <property type="entry name" value="Rev_trsase/Diguanyl_cyclase"/>
</dbReference>
<accession>A0A9Q3BZK7</accession>
<gene>
    <name evidence="1" type="ORF">O181_014112</name>
</gene>
<evidence type="ECO:0000313" key="2">
    <source>
        <dbReference type="Proteomes" id="UP000765509"/>
    </source>
</evidence>
<dbReference type="AlphaFoldDB" id="A0A9Q3BZK7"/>
<keyword evidence="2" id="KW-1185">Reference proteome</keyword>
<organism evidence="1 2">
    <name type="scientific">Austropuccinia psidii MF-1</name>
    <dbReference type="NCBI Taxonomy" id="1389203"/>
    <lineage>
        <taxon>Eukaryota</taxon>
        <taxon>Fungi</taxon>
        <taxon>Dikarya</taxon>
        <taxon>Basidiomycota</taxon>
        <taxon>Pucciniomycotina</taxon>
        <taxon>Pucciniomycetes</taxon>
        <taxon>Pucciniales</taxon>
        <taxon>Sphaerophragmiaceae</taxon>
        <taxon>Austropuccinia</taxon>
    </lineage>
</organism>
<reference evidence="1" key="1">
    <citation type="submission" date="2021-03" db="EMBL/GenBank/DDBJ databases">
        <title>Draft genome sequence of rust myrtle Austropuccinia psidii MF-1, a brazilian biotype.</title>
        <authorList>
            <person name="Quecine M.C."/>
            <person name="Pachon D.M.R."/>
            <person name="Bonatelli M.L."/>
            <person name="Correr F.H."/>
            <person name="Franceschini L.M."/>
            <person name="Leite T.F."/>
            <person name="Margarido G.R.A."/>
            <person name="Almeida C.A."/>
            <person name="Ferrarezi J.A."/>
            <person name="Labate C.A."/>
        </authorList>
    </citation>
    <scope>NUCLEOTIDE SEQUENCE</scope>
    <source>
        <strain evidence="1">MF-1</strain>
    </source>
</reference>
<dbReference type="PANTHER" id="PTHR24559">
    <property type="entry name" value="TRANSPOSON TY3-I GAG-POL POLYPROTEIN"/>
    <property type="match status" value="1"/>
</dbReference>
<dbReference type="Proteomes" id="UP000765509">
    <property type="component" value="Unassembled WGS sequence"/>
</dbReference>
<dbReference type="SUPFAM" id="SSF56672">
    <property type="entry name" value="DNA/RNA polymerases"/>
    <property type="match status" value="1"/>
</dbReference>
<dbReference type="InterPro" id="IPR043502">
    <property type="entry name" value="DNA/RNA_pol_sf"/>
</dbReference>
<dbReference type="Gene3D" id="3.30.70.270">
    <property type="match status" value="1"/>
</dbReference>
<sequence length="454" mass="52185">MSTPLNQNEGTIISNPPVLDVENSQLKNKFSTSFHNLDPSMGQALLKEVPKLKEWPHFSGEGEYDHISAHRWYIKLRQAHAHQSWTWWKIQIINKWANDSWKFKVEKAFESSKFNAEKDRALPWFGKQKNRLTALYPDMSKFMICRKISRKCGGDLEISIKSRNSEKSLAEDIINILEEVTTRTRIGSSRVSKLSPVNLKLEKFNSEQLSEAEISLHLNDKQESELSIPLYDHKEAFASDKEPLGAIVGHEADIIPNIERAYPPPLRRTAYPATPKFREAQELHIRELLDLGVIRKAGHNEEVEITTPVKVAWHNVKCRMVWDFRALNTYTVPDRYPIPKIQISLTKISQEVYISTMDGLKGFHKIVVTPRAKNKLRIIVHCGVTWEEHIYRLFRVVGKIQSVNMKVSSKKWHFGFKELKALGDVVSGLSLGIDKNKVAAVLLKPMPQNKKKIQ</sequence>
<name>A0A9Q3BZK7_9BASI</name>
<proteinExistence type="predicted"/>
<dbReference type="InterPro" id="IPR053134">
    <property type="entry name" value="RNA-dir_DNA_polymerase"/>
</dbReference>